<dbReference type="Proteomes" id="UP000178429">
    <property type="component" value="Unassembled WGS sequence"/>
</dbReference>
<gene>
    <name evidence="3" type="ORF">A2975_00530</name>
</gene>
<dbReference type="NCBIfam" id="TIGR02532">
    <property type="entry name" value="IV_pilin_GFxxxE"/>
    <property type="match status" value="1"/>
</dbReference>
<dbReference type="InterPro" id="IPR000983">
    <property type="entry name" value="Bac_GSPG_pilin"/>
</dbReference>
<dbReference type="Gene3D" id="3.30.700.10">
    <property type="entry name" value="Glycoprotein, Type 4 Pilin"/>
    <property type="match status" value="1"/>
</dbReference>
<sequence>MKKGFTLVELLVVISIIGVLASLVLISFTGSQKQARDTGRKSDLKQYQAALENYANINRGLYPSRSTATGVPAETTLCTDLGMTGCSRDPRQTQDATFNYRYQSDGSGSGAASATTYVLWGKLENTSQYWVICSEGKVGTRPQAGWTNPSMGGCPL</sequence>
<comment type="caution">
    <text evidence="3">The sequence shown here is derived from an EMBL/GenBank/DDBJ whole genome shotgun (WGS) entry which is preliminary data.</text>
</comment>
<evidence type="ECO:0000256" key="1">
    <source>
        <dbReference type="ARBA" id="ARBA00022481"/>
    </source>
</evidence>
<dbReference type="InterPro" id="IPR012902">
    <property type="entry name" value="N_methyl_site"/>
</dbReference>
<dbReference type="AlphaFoldDB" id="A0A1F8BXL5"/>
<dbReference type="PRINTS" id="PR00813">
    <property type="entry name" value="BCTERIALGSPG"/>
</dbReference>
<dbReference type="PANTHER" id="PTHR30093">
    <property type="entry name" value="GENERAL SECRETION PATHWAY PROTEIN G"/>
    <property type="match status" value="1"/>
</dbReference>
<dbReference type="InterPro" id="IPR045584">
    <property type="entry name" value="Pilin-like"/>
</dbReference>
<organism evidence="3 4">
    <name type="scientific">Candidatus Woesebacteria bacterium RIFCSPLOWO2_01_FULL_44_14</name>
    <dbReference type="NCBI Taxonomy" id="1802525"/>
    <lineage>
        <taxon>Bacteria</taxon>
        <taxon>Candidatus Woeseibacteriota</taxon>
    </lineage>
</organism>
<dbReference type="GO" id="GO:0015627">
    <property type="term" value="C:type II protein secretion system complex"/>
    <property type="evidence" value="ECO:0007669"/>
    <property type="project" value="InterPro"/>
</dbReference>
<keyword evidence="2" id="KW-0472">Membrane</keyword>
<dbReference type="STRING" id="1802525.A2975_00530"/>
<protein>
    <recommendedName>
        <fullName evidence="5">Type II secretion system protein GspG C-terminal domain-containing protein</fullName>
    </recommendedName>
</protein>
<dbReference type="Pfam" id="PF07963">
    <property type="entry name" value="N_methyl"/>
    <property type="match status" value="1"/>
</dbReference>
<evidence type="ECO:0000313" key="3">
    <source>
        <dbReference type="EMBL" id="OGM68843.1"/>
    </source>
</evidence>
<proteinExistence type="predicted"/>
<evidence type="ECO:0000256" key="2">
    <source>
        <dbReference type="SAM" id="Phobius"/>
    </source>
</evidence>
<evidence type="ECO:0000313" key="4">
    <source>
        <dbReference type="Proteomes" id="UP000178429"/>
    </source>
</evidence>
<reference evidence="3 4" key="1">
    <citation type="journal article" date="2016" name="Nat. Commun.">
        <title>Thousands of microbial genomes shed light on interconnected biogeochemical processes in an aquifer system.</title>
        <authorList>
            <person name="Anantharaman K."/>
            <person name="Brown C.T."/>
            <person name="Hug L.A."/>
            <person name="Sharon I."/>
            <person name="Castelle C.J."/>
            <person name="Probst A.J."/>
            <person name="Thomas B.C."/>
            <person name="Singh A."/>
            <person name="Wilkins M.J."/>
            <person name="Karaoz U."/>
            <person name="Brodie E.L."/>
            <person name="Williams K.H."/>
            <person name="Hubbard S.S."/>
            <person name="Banfield J.F."/>
        </authorList>
    </citation>
    <scope>NUCLEOTIDE SEQUENCE [LARGE SCALE GENOMIC DNA]</scope>
</reference>
<dbReference type="GO" id="GO:0015628">
    <property type="term" value="P:protein secretion by the type II secretion system"/>
    <property type="evidence" value="ECO:0007669"/>
    <property type="project" value="InterPro"/>
</dbReference>
<accession>A0A1F8BXL5</accession>
<dbReference type="SUPFAM" id="SSF54523">
    <property type="entry name" value="Pili subunits"/>
    <property type="match status" value="1"/>
</dbReference>
<keyword evidence="2" id="KW-1133">Transmembrane helix</keyword>
<dbReference type="EMBL" id="MGHL01000017">
    <property type="protein sequence ID" value="OGM68843.1"/>
    <property type="molecule type" value="Genomic_DNA"/>
</dbReference>
<evidence type="ECO:0008006" key="5">
    <source>
        <dbReference type="Google" id="ProtNLM"/>
    </source>
</evidence>
<name>A0A1F8BXL5_9BACT</name>
<feature type="transmembrane region" description="Helical" evidence="2">
    <location>
        <begin position="7"/>
        <end position="28"/>
    </location>
</feature>
<keyword evidence="1" id="KW-0488">Methylation</keyword>
<dbReference type="PROSITE" id="PS00409">
    <property type="entry name" value="PROKAR_NTER_METHYL"/>
    <property type="match status" value="1"/>
</dbReference>
<keyword evidence="2" id="KW-0812">Transmembrane</keyword>